<evidence type="ECO:0000259" key="1">
    <source>
        <dbReference type="Pfam" id="PF01882"/>
    </source>
</evidence>
<sequence length="315" mass="35355">MVRHDHLPTDASPVSVSQKGLIRLAGPARGIALDVLRVNSLQAGAYVSHFKGRGMEFDESRPYQPGDDPRNIDWRVTARSSEAYTKLFREERERPVLVMVDLRSNMHFATRGSFKSVSASRAAALLSWSAHHRGDRLGGIIFGDTMHRELKPRLGRQAALRYVHQLASHPDWANKVQVPDSDVSAPLSSAMSALRRVARPGSLVIVISDFLGFDRSAQAYLSGVARHSEVLVVNVSDPLERELPPPGHYRLVSAEREMSIDTYSRAARVDYHDAWAQRQEALEAYCQRYRIHQMPMSTDDDPVECLQQALGRRSH</sequence>
<dbReference type="SUPFAM" id="SSF53300">
    <property type="entry name" value="vWA-like"/>
    <property type="match status" value="1"/>
</dbReference>
<evidence type="ECO:0000313" key="2">
    <source>
        <dbReference type="EMBL" id="ANO52350.1"/>
    </source>
</evidence>
<protein>
    <recommendedName>
        <fullName evidence="1">DUF58 domain-containing protein</fullName>
    </recommendedName>
</protein>
<organism evidence="2 3">
    <name type="scientific">Woeseia oceani</name>
    <dbReference type="NCBI Taxonomy" id="1548547"/>
    <lineage>
        <taxon>Bacteria</taxon>
        <taxon>Pseudomonadati</taxon>
        <taxon>Pseudomonadota</taxon>
        <taxon>Gammaproteobacteria</taxon>
        <taxon>Woeseiales</taxon>
        <taxon>Woeseiaceae</taxon>
        <taxon>Woeseia</taxon>
    </lineage>
</organism>
<gene>
    <name evidence="2" type="ORF">BA177_15170</name>
</gene>
<dbReference type="STRING" id="1548547.BA177_15170"/>
<feature type="domain" description="DUF58" evidence="1">
    <location>
        <begin position="59"/>
        <end position="280"/>
    </location>
</feature>
<dbReference type="EMBL" id="CP016268">
    <property type="protein sequence ID" value="ANO52350.1"/>
    <property type="molecule type" value="Genomic_DNA"/>
</dbReference>
<accession>A0A193LIK5</accession>
<dbReference type="PANTHER" id="PTHR33608:SF12">
    <property type="entry name" value="DUF58 DOMAIN-CONTAINING PROTEIN"/>
    <property type="match status" value="1"/>
</dbReference>
<dbReference type="Proteomes" id="UP000092695">
    <property type="component" value="Chromosome"/>
</dbReference>
<reference evidence="2 3" key="1">
    <citation type="submission" date="2016-06" db="EMBL/GenBank/DDBJ databases">
        <title>Complete genome sequence of a deep-branching marine Gamma Proteobacterium Woeseia oceani type strain XK5.</title>
        <authorList>
            <person name="Mu D."/>
            <person name="Du Z."/>
        </authorList>
    </citation>
    <scope>NUCLEOTIDE SEQUENCE [LARGE SCALE GENOMIC DNA]</scope>
    <source>
        <strain evidence="2 3">XK5</strain>
    </source>
</reference>
<dbReference type="AlphaFoldDB" id="A0A193LIK5"/>
<dbReference type="Pfam" id="PF01882">
    <property type="entry name" value="DUF58"/>
    <property type="match status" value="1"/>
</dbReference>
<dbReference type="InterPro" id="IPR002881">
    <property type="entry name" value="DUF58"/>
</dbReference>
<evidence type="ECO:0000313" key="3">
    <source>
        <dbReference type="Proteomes" id="UP000092695"/>
    </source>
</evidence>
<dbReference type="PANTHER" id="PTHR33608">
    <property type="entry name" value="BLL2464 PROTEIN"/>
    <property type="match status" value="1"/>
</dbReference>
<keyword evidence="3" id="KW-1185">Reference proteome</keyword>
<dbReference type="KEGG" id="woc:BA177_15170"/>
<proteinExistence type="predicted"/>
<dbReference type="InterPro" id="IPR036465">
    <property type="entry name" value="vWFA_dom_sf"/>
</dbReference>
<name>A0A193LIK5_9GAMM</name>